<evidence type="ECO:0000256" key="18">
    <source>
        <dbReference type="ARBA" id="ARBA00047493"/>
    </source>
</evidence>
<evidence type="ECO:0000256" key="21">
    <source>
        <dbReference type="ARBA" id="ARBA00049161"/>
    </source>
</evidence>
<dbReference type="Gene3D" id="3.40.1190.10">
    <property type="entry name" value="Mur-like, catalytic domain"/>
    <property type="match status" value="1"/>
</dbReference>
<evidence type="ECO:0000256" key="14">
    <source>
        <dbReference type="ARBA" id="ARBA00022909"/>
    </source>
</evidence>
<accession>A0A7L4URD7</accession>
<evidence type="ECO:0000259" key="24">
    <source>
        <dbReference type="Pfam" id="PF08245"/>
    </source>
</evidence>
<keyword evidence="12 22" id="KW-0067">ATP-binding</keyword>
<evidence type="ECO:0000256" key="17">
    <source>
        <dbReference type="ARBA" id="ARBA00032510"/>
    </source>
</evidence>
<proteinExistence type="inferred from homology"/>
<dbReference type="SUPFAM" id="SSF53244">
    <property type="entry name" value="MurD-like peptide ligases, peptide-binding domain"/>
    <property type="match status" value="1"/>
</dbReference>
<evidence type="ECO:0000256" key="16">
    <source>
        <dbReference type="ARBA" id="ARBA00030592"/>
    </source>
</evidence>
<dbReference type="AlphaFoldDB" id="A0A7L4URD7"/>
<comment type="cofactor">
    <cofactor evidence="1">
        <name>Mg(2+)</name>
        <dbReference type="ChEBI" id="CHEBI:18420"/>
    </cofactor>
</comment>
<evidence type="ECO:0000256" key="1">
    <source>
        <dbReference type="ARBA" id="ARBA00001946"/>
    </source>
</evidence>
<keyword evidence="9 22" id="KW-0436">Ligase</keyword>
<sequence>MKTYQETLAFLFSQLPMFQNQGEKAFNNKLDKSLQLDDYFNHPHQNYKTIHVGGTNGKGSVSHLIASILQSAGYKVGLYTSPHFKDFRERIKINGKPCDEDFVIDFVSEHSAIIEELKPSFFEMTVAMAFEYFNRQNVDVAVIEVGLGGRLDSTNIIQPELSIITNISKDHTAMLGNTLTEIAGEKAGIIKAETTVIIGEYQEEVAKVFKEKAEKEKAPIIFADKENPLQNIQKKDTELIFDWQDMKNLHCPLRTSYQVKNINTALTSLCHLHDNKAFEISETSIREGLKNVVKQTQFLGRWQVINTSPLTICESGHNEAGICLAMKELSELSYENLHIILGVSNDKELTDILPLFPKHATYYFTQANVQRAMNAEELKQNAEKYNLQGQTYENVNTALKSAYKKASEKDVIYIGGSIFVVAEVDS</sequence>
<dbReference type="InterPro" id="IPR001645">
    <property type="entry name" value="Folylpolyglutamate_synth"/>
</dbReference>
<dbReference type="Pfam" id="PF08245">
    <property type="entry name" value="Mur_ligase_M"/>
    <property type="match status" value="1"/>
</dbReference>
<evidence type="ECO:0000256" key="22">
    <source>
        <dbReference type="PIRNR" id="PIRNR001563"/>
    </source>
</evidence>
<comment type="similarity">
    <text evidence="5 22">Belongs to the folylpolyglutamate synthase family.</text>
</comment>
<comment type="catalytic activity">
    <reaction evidence="21">
        <text>7,8-dihydropteroate + L-glutamate + ATP = 7,8-dihydrofolate + ADP + phosphate + H(+)</text>
        <dbReference type="Rhea" id="RHEA:23584"/>
        <dbReference type="ChEBI" id="CHEBI:15378"/>
        <dbReference type="ChEBI" id="CHEBI:17839"/>
        <dbReference type="ChEBI" id="CHEBI:29985"/>
        <dbReference type="ChEBI" id="CHEBI:30616"/>
        <dbReference type="ChEBI" id="CHEBI:43474"/>
        <dbReference type="ChEBI" id="CHEBI:57451"/>
        <dbReference type="ChEBI" id="CHEBI:456216"/>
        <dbReference type="EC" id="6.3.2.12"/>
    </reaction>
</comment>
<dbReference type="PROSITE" id="PS01012">
    <property type="entry name" value="FOLYLPOLYGLU_SYNT_2"/>
    <property type="match status" value="1"/>
</dbReference>
<protein>
    <recommendedName>
        <fullName evidence="8">Dihydrofolate synthase/folylpolyglutamate synthase</fullName>
        <ecNumber evidence="6">6.3.2.12</ecNumber>
        <ecNumber evidence="7">6.3.2.17</ecNumber>
    </recommendedName>
    <alternativeName>
        <fullName evidence="17">Folylpoly-gamma-glutamate synthetase-dihydrofolate synthetase</fullName>
    </alternativeName>
    <alternativeName>
        <fullName evidence="15">Folylpolyglutamate synthetase</fullName>
    </alternativeName>
    <alternativeName>
        <fullName evidence="16">Tetrahydrofolylpolyglutamate synthase</fullName>
    </alternativeName>
</protein>
<evidence type="ECO:0000256" key="5">
    <source>
        <dbReference type="ARBA" id="ARBA00008276"/>
    </source>
</evidence>
<dbReference type="GO" id="GO:0008841">
    <property type="term" value="F:dihydrofolate synthase activity"/>
    <property type="evidence" value="ECO:0007669"/>
    <property type="project" value="UniProtKB-EC"/>
</dbReference>
<evidence type="ECO:0000256" key="15">
    <source>
        <dbReference type="ARBA" id="ARBA00030048"/>
    </source>
</evidence>
<reference evidence="25 26" key="1">
    <citation type="submission" date="2018-05" db="EMBL/GenBank/DDBJ databases">
        <title>Genomic Encyclopedia of Type Strains, Phase IV (KMG-IV): sequencing the most valuable type-strain genomes for metagenomic binning, comparative biology and taxonomic classification.</title>
        <authorList>
            <person name="Goeker M."/>
        </authorList>
    </citation>
    <scope>NUCLEOTIDE SEQUENCE [LARGE SCALE GENOMIC DNA]</scope>
    <source>
        <strain evidence="25 26">DSM 28579</strain>
    </source>
</reference>
<comment type="pathway">
    <text evidence="4">Cofactor biosynthesis; tetrahydrofolylpolyglutamate biosynthesis.</text>
</comment>
<gene>
    <name evidence="25" type="ORF">C7377_1200</name>
</gene>
<dbReference type="InterPro" id="IPR036615">
    <property type="entry name" value="Mur_ligase_C_dom_sf"/>
</dbReference>
<dbReference type="NCBIfam" id="TIGR01499">
    <property type="entry name" value="folC"/>
    <property type="match status" value="1"/>
</dbReference>
<evidence type="ECO:0000313" key="26">
    <source>
        <dbReference type="Proteomes" id="UP000251835"/>
    </source>
</evidence>
<dbReference type="EC" id="6.3.2.17" evidence="7"/>
<dbReference type="PANTHER" id="PTHR11136:SF0">
    <property type="entry name" value="DIHYDROFOLATE SYNTHETASE-RELATED"/>
    <property type="match status" value="1"/>
</dbReference>
<evidence type="ECO:0000256" key="8">
    <source>
        <dbReference type="ARBA" id="ARBA00019357"/>
    </source>
</evidence>
<comment type="pathway">
    <text evidence="3">Cofactor biosynthesis; tetrahydrofolate biosynthesis; 7,8-dihydrofolate from 2-amino-4-hydroxy-6-hydroxymethyl-7,8-dihydropteridine diphosphate and 4-aminobenzoate: step 2/2.</text>
</comment>
<dbReference type="Proteomes" id="UP000251835">
    <property type="component" value="Unassembled WGS sequence"/>
</dbReference>
<dbReference type="InterPro" id="IPR004101">
    <property type="entry name" value="Mur_ligase_C"/>
</dbReference>
<dbReference type="RefSeq" id="WP_116496432.1">
    <property type="nucleotide sequence ID" value="NZ_QENZ01000004.1"/>
</dbReference>
<feature type="domain" description="Mur ligase central" evidence="24">
    <location>
        <begin position="52"/>
        <end position="267"/>
    </location>
</feature>
<dbReference type="Gene3D" id="3.90.190.20">
    <property type="entry name" value="Mur ligase, C-terminal domain"/>
    <property type="match status" value="1"/>
</dbReference>
<dbReference type="EC" id="6.3.2.12" evidence="6"/>
<dbReference type="OrthoDB" id="9809356at2"/>
<comment type="catalytic activity">
    <reaction evidence="19">
        <text>10-formyltetrahydrofolyl-(gamma-L-Glu)(n) + L-glutamate + ATP = 10-formyltetrahydrofolyl-(gamma-L-Glu)(n+1) + ADP + phosphate + H(+)</text>
        <dbReference type="Rhea" id="RHEA:51904"/>
        <dbReference type="Rhea" id="RHEA-COMP:13088"/>
        <dbReference type="Rhea" id="RHEA-COMP:14300"/>
        <dbReference type="ChEBI" id="CHEBI:15378"/>
        <dbReference type="ChEBI" id="CHEBI:29985"/>
        <dbReference type="ChEBI" id="CHEBI:30616"/>
        <dbReference type="ChEBI" id="CHEBI:43474"/>
        <dbReference type="ChEBI" id="CHEBI:134413"/>
        <dbReference type="ChEBI" id="CHEBI:456216"/>
        <dbReference type="EC" id="6.3.2.17"/>
    </reaction>
</comment>
<organism evidence="25 26">
    <name type="scientific">Balneicella halophila</name>
    <dbReference type="NCBI Taxonomy" id="1537566"/>
    <lineage>
        <taxon>Bacteria</taxon>
        <taxon>Pseudomonadati</taxon>
        <taxon>Bacteroidota</taxon>
        <taxon>Bacteroidia</taxon>
        <taxon>Bacteroidales</taxon>
        <taxon>Balneicellaceae</taxon>
        <taxon>Balneicella</taxon>
    </lineage>
</organism>
<evidence type="ECO:0000313" key="25">
    <source>
        <dbReference type="EMBL" id="PVX50879.1"/>
    </source>
</evidence>
<evidence type="ECO:0000259" key="23">
    <source>
        <dbReference type="Pfam" id="PF02875"/>
    </source>
</evidence>
<dbReference type="InterPro" id="IPR036565">
    <property type="entry name" value="Mur-like_cat_sf"/>
</dbReference>
<dbReference type="EMBL" id="QENZ01000004">
    <property type="protein sequence ID" value="PVX50879.1"/>
    <property type="molecule type" value="Genomic_DNA"/>
</dbReference>
<dbReference type="Pfam" id="PF02875">
    <property type="entry name" value="Mur_ligase_C"/>
    <property type="match status" value="1"/>
</dbReference>
<evidence type="ECO:0000256" key="7">
    <source>
        <dbReference type="ARBA" id="ARBA00013025"/>
    </source>
</evidence>
<dbReference type="PIRSF" id="PIRSF001563">
    <property type="entry name" value="Folylpolyglu_synth"/>
    <property type="match status" value="1"/>
</dbReference>
<keyword evidence="13" id="KW-0460">Magnesium</keyword>
<keyword evidence="14" id="KW-0289">Folate biosynthesis</keyword>
<evidence type="ECO:0000256" key="2">
    <source>
        <dbReference type="ARBA" id="ARBA00002714"/>
    </source>
</evidence>
<dbReference type="GO" id="GO:0046656">
    <property type="term" value="P:folic acid biosynthetic process"/>
    <property type="evidence" value="ECO:0007669"/>
    <property type="project" value="UniProtKB-KW"/>
</dbReference>
<dbReference type="GO" id="GO:0005737">
    <property type="term" value="C:cytoplasm"/>
    <property type="evidence" value="ECO:0007669"/>
    <property type="project" value="TreeGrafter"/>
</dbReference>
<comment type="function">
    <text evidence="2">Functions in two distinct reactions of the de novo folate biosynthetic pathway. Catalyzes the addition of a glutamate residue to dihydropteroate (7,8-dihydropteroate or H2Pte) to form dihydrofolate (7,8-dihydrofolate monoglutamate or H2Pte-Glu). Also catalyzes successive additions of L-glutamate to tetrahydrofolate or 10-formyltetrahydrofolate or 5,10-methylenetetrahydrofolate, leading to folylpolyglutamate derivatives.</text>
</comment>
<evidence type="ECO:0000256" key="11">
    <source>
        <dbReference type="ARBA" id="ARBA00022741"/>
    </source>
</evidence>
<dbReference type="GO" id="GO:0046872">
    <property type="term" value="F:metal ion binding"/>
    <property type="evidence" value="ECO:0007669"/>
    <property type="project" value="UniProtKB-KW"/>
</dbReference>
<evidence type="ECO:0000256" key="19">
    <source>
        <dbReference type="ARBA" id="ARBA00047808"/>
    </source>
</evidence>
<name>A0A7L4URD7_BALHA</name>
<keyword evidence="26" id="KW-1185">Reference proteome</keyword>
<dbReference type="InterPro" id="IPR018109">
    <property type="entry name" value="Folylpolyglutamate_synth_CS"/>
</dbReference>
<evidence type="ECO:0000256" key="13">
    <source>
        <dbReference type="ARBA" id="ARBA00022842"/>
    </source>
</evidence>
<dbReference type="SUPFAM" id="SSF53623">
    <property type="entry name" value="MurD-like peptide ligases, catalytic domain"/>
    <property type="match status" value="1"/>
</dbReference>
<comment type="catalytic activity">
    <reaction evidence="18">
        <text>(6S)-5,6,7,8-tetrahydrofolyl-(gamma-L-Glu)(n) + L-glutamate + ATP = (6S)-5,6,7,8-tetrahydrofolyl-(gamma-L-Glu)(n+1) + ADP + phosphate + H(+)</text>
        <dbReference type="Rhea" id="RHEA:10580"/>
        <dbReference type="Rhea" id="RHEA-COMP:14738"/>
        <dbReference type="Rhea" id="RHEA-COMP:14740"/>
        <dbReference type="ChEBI" id="CHEBI:15378"/>
        <dbReference type="ChEBI" id="CHEBI:29985"/>
        <dbReference type="ChEBI" id="CHEBI:30616"/>
        <dbReference type="ChEBI" id="CHEBI:43474"/>
        <dbReference type="ChEBI" id="CHEBI:141005"/>
        <dbReference type="ChEBI" id="CHEBI:456216"/>
        <dbReference type="EC" id="6.3.2.17"/>
    </reaction>
</comment>
<dbReference type="GO" id="GO:0005524">
    <property type="term" value="F:ATP binding"/>
    <property type="evidence" value="ECO:0007669"/>
    <property type="project" value="UniProtKB-KW"/>
</dbReference>
<evidence type="ECO:0000256" key="10">
    <source>
        <dbReference type="ARBA" id="ARBA00022723"/>
    </source>
</evidence>
<evidence type="ECO:0000256" key="12">
    <source>
        <dbReference type="ARBA" id="ARBA00022840"/>
    </source>
</evidence>
<evidence type="ECO:0000256" key="20">
    <source>
        <dbReference type="ARBA" id="ARBA00049035"/>
    </source>
</evidence>
<evidence type="ECO:0000256" key="6">
    <source>
        <dbReference type="ARBA" id="ARBA00013023"/>
    </source>
</evidence>
<dbReference type="PANTHER" id="PTHR11136">
    <property type="entry name" value="FOLYLPOLYGLUTAMATE SYNTHASE-RELATED"/>
    <property type="match status" value="1"/>
</dbReference>
<evidence type="ECO:0000256" key="9">
    <source>
        <dbReference type="ARBA" id="ARBA00022598"/>
    </source>
</evidence>
<evidence type="ECO:0000256" key="4">
    <source>
        <dbReference type="ARBA" id="ARBA00005150"/>
    </source>
</evidence>
<comment type="caution">
    <text evidence="25">The sequence shown here is derived from an EMBL/GenBank/DDBJ whole genome shotgun (WGS) entry which is preliminary data.</text>
</comment>
<feature type="domain" description="Mur ligase C-terminal" evidence="23">
    <location>
        <begin position="300"/>
        <end position="417"/>
    </location>
</feature>
<dbReference type="GO" id="GO:0004326">
    <property type="term" value="F:tetrahydrofolylpolyglutamate synthase activity"/>
    <property type="evidence" value="ECO:0007669"/>
    <property type="project" value="UniProtKB-EC"/>
</dbReference>
<dbReference type="InterPro" id="IPR013221">
    <property type="entry name" value="Mur_ligase_cen"/>
</dbReference>
<keyword evidence="10" id="KW-0479">Metal-binding</keyword>
<comment type="catalytic activity">
    <reaction evidence="20">
        <text>(6R)-5,10-methylenetetrahydrofolyl-(gamma-L-Glu)(n) + L-glutamate + ATP = (6R)-5,10-methylenetetrahydrofolyl-(gamma-L-Glu)(n+1) + ADP + phosphate + H(+)</text>
        <dbReference type="Rhea" id="RHEA:51912"/>
        <dbReference type="Rhea" id="RHEA-COMP:13257"/>
        <dbReference type="Rhea" id="RHEA-COMP:13258"/>
        <dbReference type="ChEBI" id="CHEBI:15378"/>
        <dbReference type="ChEBI" id="CHEBI:29985"/>
        <dbReference type="ChEBI" id="CHEBI:30616"/>
        <dbReference type="ChEBI" id="CHEBI:43474"/>
        <dbReference type="ChEBI" id="CHEBI:136572"/>
        <dbReference type="ChEBI" id="CHEBI:456216"/>
        <dbReference type="EC" id="6.3.2.17"/>
    </reaction>
</comment>
<keyword evidence="11 22" id="KW-0547">Nucleotide-binding</keyword>
<evidence type="ECO:0000256" key="3">
    <source>
        <dbReference type="ARBA" id="ARBA00004799"/>
    </source>
</evidence>
<dbReference type="PROSITE" id="PS01011">
    <property type="entry name" value="FOLYLPOLYGLU_SYNT_1"/>
    <property type="match status" value="1"/>
</dbReference>
<dbReference type="FunFam" id="3.40.1190.10:FF:000011">
    <property type="entry name" value="Folylpolyglutamate synthase/dihydrofolate synthase"/>
    <property type="match status" value="1"/>
</dbReference>